<dbReference type="InterPro" id="IPR025711">
    <property type="entry name" value="PepSY"/>
</dbReference>
<accession>A0A1C5GZE6</accession>
<keyword evidence="2" id="KW-0732">Signal</keyword>
<evidence type="ECO:0000259" key="3">
    <source>
        <dbReference type="Pfam" id="PF03413"/>
    </source>
</evidence>
<dbReference type="AlphaFoldDB" id="A0A1C5GZE6"/>
<protein>
    <submittedName>
        <fullName evidence="4">Peptidase propeptide and YPEB domain-containing protein</fullName>
    </submittedName>
</protein>
<dbReference type="Gene3D" id="3.10.450.40">
    <property type="match status" value="1"/>
</dbReference>
<name>A0A1C5GZE6_9ACTN</name>
<feature type="domain" description="PepSY" evidence="3">
    <location>
        <begin position="76"/>
        <end position="134"/>
    </location>
</feature>
<reference evidence="5" key="1">
    <citation type="submission" date="2016-06" db="EMBL/GenBank/DDBJ databases">
        <authorList>
            <person name="Varghese N."/>
            <person name="Submissions Spin"/>
        </authorList>
    </citation>
    <scope>NUCLEOTIDE SEQUENCE [LARGE SCALE GENOMIC DNA]</scope>
    <source>
        <strain evidence="5">DSM 43819</strain>
    </source>
</reference>
<evidence type="ECO:0000313" key="4">
    <source>
        <dbReference type="EMBL" id="SCG39189.1"/>
    </source>
</evidence>
<feature type="chain" id="PRO_5039267774" evidence="2">
    <location>
        <begin position="30"/>
        <end position="150"/>
    </location>
</feature>
<evidence type="ECO:0000256" key="1">
    <source>
        <dbReference type="SAM" id="MobiDB-lite"/>
    </source>
</evidence>
<dbReference type="Proteomes" id="UP000198221">
    <property type="component" value="Chromosome I"/>
</dbReference>
<evidence type="ECO:0000313" key="5">
    <source>
        <dbReference type="Proteomes" id="UP000198221"/>
    </source>
</evidence>
<sequence>MMRRTSLVLAAAGGAAVLAVTGAALGVTAVERETPGSALAAATVSPTADDNPTGDATPSGATPTGSAGPSGAGGTVSRKQAGEIALTRAGGGRIVEIEAEEEHRRPVWSVKIVQGGTAYEVKVDRADGAVLEIEREPADDHGGDRTGTDD</sequence>
<evidence type="ECO:0000256" key="2">
    <source>
        <dbReference type="SAM" id="SignalP"/>
    </source>
</evidence>
<dbReference type="EMBL" id="LT607754">
    <property type="protein sequence ID" value="SCG39189.1"/>
    <property type="molecule type" value="Genomic_DNA"/>
</dbReference>
<feature type="signal peptide" evidence="2">
    <location>
        <begin position="1"/>
        <end position="29"/>
    </location>
</feature>
<feature type="region of interest" description="Disordered" evidence="1">
    <location>
        <begin position="38"/>
        <end position="83"/>
    </location>
</feature>
<gene>
    <name evidence="4" type="ORF">GA0070613_0616</name>
</gene>
<organism evidence="4 5">
    <name type="scientific">Micromonospora inositola</name>
    <dbReference type="NCBI Taxonomy" id="47865"/>
    <lineage>
        <taxon>Bacteria</taxon>
        <taxon>Bacillati</taxon>
        <taxon>Actinomycetota</taxon>
        <taxon>Actinomycetes</taxon>
        <taxon>Micromonosporales</taxon>
        <taxon>Micromonosporaceae</taxon>
        <taxon>Micromonospora</taxon>
    </lineage>
</organism>
<keyword evidence="5" id="KW-1185">Reference proteome</keyword>
<dbReference type="RefSeq" id="WP_231929646.1">
    <property type="nucleotide sequence ID" value="NZ_LT607754.1"/>
</dbReference>
<feature type="compositionally biased region" description="Low complexity" evidence="1">
    <location>
        <begin position="56"/>
        <end position="67"/>
    </location>
</feature>
<proteinExistence type="predicted"/>
<dbReference type="Pfam" id="PF03413">
    <property type="entry name" value="PepSY"/>
    <property type="match status" value="1"/>
</dbReference>